<dbReference type="Pfam" id="PF00563">
    <property type="entry name" value="EAL"/>
    <property type="match status" value="1"/>
</dbReference>
<keyword evidence="3" id="KW-1185">Reference proteome</keyword>
<evidence type="ECO:0000313" key="2">
    <source>
        <dbReference type="EMBL" id="GAD76914.1"/>
    </source>
</evidence>
<reference evidence="2 3" key="1">
    <citation type="submission" date="2013-09" db="EMBL/GenBank/DDBJ databases">
        <title>Whole genome shotgun sequence of Vibrio azureus NBRC 104587.</title>
        <authorList>
            <person name="Isaki S."/>
            <person name="Hosoyama A."/>
            <person name="Numata M."/>
            <person name="Hashimoto M."/>
            <person name="Hosoyama Y."/>
            <person name="Tsuchikane K."/>
            <person name="Noguchi M."/>
            <person name="Hirakata S."/>
            <person name="Ichikawa N."/>
            <person name="Ohji S."/>
            <person name="Yamazoe A."/>
            <person name="Fujita N."/>
        </authorList>
    </citation>
    <scope>NUCLEOTIDE SEQUENCE [LARGE SCALE GENOMIC DNA]</scope>
    <source>
        <strain evidence="2 3">NBRC 104587</strain>
    </source>
</reference>
<dbReference type="SUPFAM" id="SSF141868">
    <property type="entry name" value="EAL domain-like"/>
    <property type="match status" value="1"/>
</dbReference>
<dbReference type="eggNOG" id="COG2200">
    <property type="taxonomic scope" value="Bacteria"/>
</dbReference>
<organism evidence="2 3">
    <name type="scientific">Vibrio azureus NBRC 104587</name>
    <dbReference type="NCBI Taxonomy" id="1219077"/>
    <lineage>
        <taxon>Bacteria</taxon>
        <taxon>Pseudomonadati</taxon>
        <taxon>Pseudomonadota</taxon>
        <taxon>Gammaproteobacteria</taxon>
        <taxon>Vibrionales</taxon>
        <taxon>Vibrionaceae</taxon>
        <taxon>Vibrio</taxon>
    </lineage>
</organism>
<protein>
    <recommendedName>
        <fullName evidence="1">EAL domain-containing protein</fullName>
    </recommendedName>
</protein>
<dbReference type="AlphaFoldDB" id="U3C695"/>
<dbReference type="InterPro" id="IPR050706">
    <property type="entry name" value="Cyclic-di-GMP_PDE-like"/>
</dbReference>
<dbReference type="PANTHER" id="PTHR33121">
    <property type="entry name" value="CYCLIC DI-GMP PHOSPHODIESTERASE PDEF"/>
    <property type="match status" value="1"/>
</dbReference>
<dbReference type="CDD" id="cd01948">
    <property type="entry name" value="EAL"/>
    <property type="match status" value="1"/>
</dbReference>
<dbReference type="STRING" id="1219077.VAZ01S_055_00390"/>
<evidence type="ECO:0000259" key="1">
    <source>
        <dbReference type="PROSITE" id="PS50883"/>
    </source>
</evidence>
<comment type="caution">
    <text evidence="2">The sequence shown here is derived from an EMBL/GenBank/DDBJ whole genome shotgun (WGS) entry which is preliminary data.</text>
</comment>
<dbReference type="Gene3D" id="3.20.20.450">
    <property type="entry name" value="EAL domain"/>
    <property type="match status" value="1"/>
</dbReference>
<dbReference type="EMBL" id="BATL01000055">
    <property type="protein sequence ID" value="GAD76914.1"/>
    <property type="molecule type" value="Genomic_DNA"/>
</dbReference>
<accession>U3C695</accession>
<dbReference type="Proteomes" id="UP000016567">
    <property type="component" value="Unassembled WGS sequence"/>
</dbReference>
<dbReference type="InterPro" id="IPR001633">
    <property type="entry name" value="EAL_dom"/>
</dbReference>
<dbReference type="PANTHER" id="PTHR33121:SF76">
    <property type="entry name" value="SIGNALING PROTEIN"/>
    <property type="match status" value="1"/>
</dbReference>
<feature type="domain" description="EAL" evidence="1">
    <location>
        <begin position="19"/>
        <end position="272"/>
    </location>
</feature>
<dbReference type="PROSITE" id="PS50883">
    <property type="entry name" value="EAL"/>
    <property type="match status" value="1"/>
</dbReference>
<sequence length="272" mass="31026">MNLIELGYKLMMRVPQLLSCISKQEDGQYIAKYNDLILKSVFQPIYSQNLSIVGLEALLRINSRNQGNITPSYFFQSDKISESCQINVERLSRLIHIRNFGQSEFNSHRLFLNVLPKAAELLAKENTNSHLLSQTILDAGLKHEQIVMELLELDASDESFLYKATRKLSEYGYQIAIDDYGINASTRERVKYVKPNIIKIDRSLLVQYEAGDSSGLLGALSLAEEMRSKTVIEGIETKQQLNLMQRLGFDMYQGYYLAMPEPLKSKQITQAI</sequence>
<evidence type="ECO:0000313" key="3">
    <source>
        <dbReference type="Proteomes" id="UP000016567"/>
    </source>
</evidence>
<proteinExistence type="predicted"/>
<dbReference type="SMART" id="SM00052">
    <property type="entry name" value="EAL"/>
    <property type="match status" value="1"/>
</dbReference>
<dbReference type="InterPro" id="IPR035919">
    <property type="entry name" value="EAL_sf"/>
</dbReference>
<dbReference type="GO" id="GO:0071111">
    <property type="term" value="F:cyclic-guanylate-specific phosphodiesterase activity"/>
    <property type="evidence" value="ECO:0007669"/>
    <property type="project" value="InterPro"/>
</dbReference>
<name>U3C695_9VIBR</name>
<gene>
    <name evidence="2" type="ORF">VAZ01S_055_00390</name>
</gene>